<accession>X6LXZ7</accession>
<sequence length="122" mass="14259">KKKKKKKKKKKRKELMNGKYGLLKKQNKTTILYCAICTQKHNDEEMKKIEEEKQDDTDSNPEIMQTESQMHNQCSKCMKIIAGKGIQTPNKEGEILLAVYKFYQRTKLTMAISIHFEGVLSF</sequence>
<dbReference type="Proteomes" id="UP000023152">
    <property type="component" value="Unassembled WGS sequence"/>
</dbReference>
<reference evidence="1 2" key="1">
    <citation type="journal article" date="2013" name="Curr. Biol.">
        <title>The Genome of the Foraminiferan Reticulomyxa filosa.</title>
        <authorList>
            <person name="Glockner G."/>
            <person name="Hulsmann N."/>
            <person name="Schleicher M."/>
            <person name="Noegel A.A."/>
            <person name="Eichinger L."/>
            <person name="Gallinger C."/>
            <person name="Pawlowski J."/>
            <person name="Sierra R."/>
            <person name="Euteneuer U."/>
            <person name="Pillet L."/>
            <person name="Moustafa A."/>
            <person name="Platzer M."/>
            <person name="Groth M."/>
            <person name="Szafranski K."/>
            <person name="Schliwa M."/>
        </authorList>
    </citation>
    <scope>NUCLEOTIDE SEQUENCE [LARGE SCALE GENOMIC DNA]</scope>
</reference>
<name>X6LXZ7_RETFI</name>
<dbReference type="AlphaFoldDB" id="X6LXZ7"/>
<keyword evidence="2" id="KW-1185">Reference proteome</keyword>
<protein>
    <submittedName>
        <fullName evidence="1">Uncharacterized protein</fullName>
    </submittedName>
</protein>
<proteinExistence type="predicted"/>
<evidence type="ECO:0000313" key="1">
    <source>
        <dbReference type="EMBL" id="ETO06022.1"/>
    </source>
</evidence>
<feature type="non-terminal residue" evidence="1">
    <location>
        <position position="1"/>
    </location>
</feature>
<organism evidence="1 2">
    <name type="scientific">Reticulomyxa filosa</name>
    <dbReference type="NCBI Taxonomy" id="46433"/>
    <lineage>
        <taxon>Eukaryota</taxon>
        <taxon>Sar</taxon>
        <taxon>Rhizaria</taxon>
        <taxon>Retaria</taxon>
        <taxon>Foraminifera</taxon>
        <taxon>Monothalamids</taxon>
        <taxon>Reticulomyxidae</taxon>
        <taxon>Reticulomyxa</taxon>
    </lineage>
</organism>
<gene>
    <name evidence="1" type="ORF">RFI_31374</name>
</gene>
<dbReference type="EMBL" id="ASPP01027577">
    <property type="protein sequence ID" value="ETO06022.1"/>
    <property type="molecule type" value="Genomic_DNA"/>
</dbReference>
<comment type="caution">
    <text evidence="1">The sequence shown here is derived from an EMBL/GenBank/DDBJ whole genome shotgun (WGS) entry which is preliminary data.</text>
</comment>
<evidence type="ECO:0000313" key="2">
    <source>
        <dbReference type="Proteomes" id="UP000023152"/>
    </source>
</evidence>